<dbReference type="Pfam" id="PF06103">
    <property type="entry name" value="DUF948"/>
    <property type="match status" value="1"/>
</dbReference>
<evidence type="ECO:0000256" key="1">
    <source>
        <dbReference type="SAM" id="Phobius"/>
    </source>
</evidence>
<keyword evidence="1" id="KW-0472">Membrane</keyword>
<dbReference type="EMBL" id="CAEZUS010000014">
    <property type="protein sequence ID" value="CAB4602572.1"/>
    <property type="molecule type" value="Genomic_DNA"/>
</dbReference>
<dbReference type="AlphaFoldDB" id="A0A6J6GMJ9"/>
<proteinExistence type="predicted"/>
<dbReference type="InterPro" id="IPR009293">
    <property type="entry name" value="UPF0478"/>
</dbReference>
<reference evidence="2" key="1">
    <citation type="submission" date="2020-05" db="EMBL/GenBank/DDBJ databases">
        <authorList>
            <person name="Chiriac C."/>
            <person name="Salcher M."/>
            <person name="Ghai R."/>
            <person name="Kavagutti S V."/>
        </authorList>
    </citation>
    <scope>NUCLEOTIDE SEQUENCE</scope>
</reference>
<accession>A0A6J6GMJ9</accession>
<sequence length="121" mass="12628">MSAGGIALIICAVSLFAIAVAIAYAVIRFGRLIDEAKVSLKSITDETVPLLDEVTQTVTLVNGPLESFNKITKNVENMSTKASEATSNFVDKGGPALKIAGALMSAAGASKKRKTKKTKAE</sequence>
<gene>
    <name evidence="2" type="ORF">UFOPK1852_00171</name>
</gene>
<feature type="transmembrane region" description="Helical" evidence="1">
    <location>
        <begin position="6"/>
        <end position="27"/>
    </location>
</feature>
<protein>
    <submittedName>
        <fullName evidence="2">Unannotated protein</fullName>
    </submittedName>
</protein>
<evidence type="ECO:0000313" key="2">
    <source>
        <dbReference type="EMBL" id="CAB4602572.1"/>
    </source>
</evidence>
<name>A0A6J6GMJ9_9ZZZZ</name>
<organism evidence="2">
    <name type="scientific">freshwater metagenome</name>
    <dbReference type="NCBI Taxonomy" id="449393"/>
    <lineage>
        <taxon>unclassified sequences</taxon>
        <taxon>metagenomes</taxon>
        <taxon>ecological metagenomes</taxon>
    </lineage>
</organism>
<keyword evidence="1" id="KW-1133">Transmembrane helix</keyword>
<keyword evidence="1" id="KW-0812">Transmembrane</keyword>